<organism evidence="1 2">
    <name type="scientific">Catharanthus roseus</name>
    <name type="common">Madagascar periwinkle</name>
    <name type="synonym">Vinca rosea</name>
    <dbReference type="NCBI Taxonomy" id="4058"/>
    <lineage>
        <taxon>Eukaryota</taxon>
        <taxon>Viridiplantae</taxon>
        <taxon>Streptophyta</taxon>
        <taxon>Embryophyta</taxon>
        <taxon>Tracheophyta</taxon>
        <taxon>Spermatophyta</taxon>
        <taxon>Magnoliopsida</taxon>
        <taxon>eudicotyledons</taxon>
        <taxon>Gunneridae</taxon>
        <taxon>Pentapetalae</taxon>
        <taxon>asterids</taxon>
        <taxon>lamiids</taxon>
        <taxon>Gentianales</taxon>
        <taxon>Apocynaceae</taxon>
        <taxon>Rauvolfioideae</taxon>
        <taxon>Vinceae</taxon>
        <taxon>Catharanthinae</taxon>
        <taxon>Catharanthus</taxon>
    </lineage>
</organism>
<name>A0ACB9ZY87_CATRO</name>
<dbReference type="Proteomes" id="UP001060085">
    <property type="component" value="Linkage Group LG07"/>
</dbReference>
<protein>
    <submittedName>
        <fullName evidence="1">Uncharacterized protein</fullName>
    </submittedName>
</protein>
<accession>A0ACB9ZY87</accession>
<reference evidence="2" key="1">
    <citation type="journal article" date="2023" name="Nat. Plants">
        <title>Single-cell RNA sequencing provides a high-resolution roadmap for understanding the multicellular compartmentation of specialized metabolism.</title>
        <authorList>
            <person name="Sun S."/>
            <person name="Shen X."/>
            <person name="Li Y."/>
            <person name="Li Y."/>
            <person name="Wang S."/>
            <person name="Li R."/>
            <person name="Zhang H."/>
            <person name="Shen G."/>
            <person name="Guo B."/>
            <person name="Wei J."/>
            <person name="Xu J."/>
            <person name="St-Pierre B."/>
            <person name="Chen S."/>
            <person name="Sun C."/>
        </authorList>
    </citation>
    <scope>NUCLEOTIDE SEQUENCE [LARGE SCALE GENOMIC DNA]</scope>
</reference>
<proteinExistence type="predicted"/>
<gene>
    <name evidence="1" type="ORF">M9H77_30792</name>
</gene>
<evidence type="ECO:0000313" key="1">
    <source>
        <dbReference type="EMBL" id="KAI5653605.1"/>
    </source>
</evidence>
<sequence>MGLSFDILQNISVEKDQVPVIHVLRSRIGNIMDPTPARDPSTAFGGIGPFLEVGSKANTFEQQAPSERNGSKDVGQLGIEKWIWWVVPNKCNQVSQWGMINAGVLIQRLSHDPLSPYLYIYYVWNGQARLSKRNLESEKLERRLLLDGEEEKKGAVRCGGCAASVRPTSAGGLGFKRLQHMNVALLAKLDCRLLHNNEQLWAKGERINWLGRDAVYSASSLKGRNMGALQIEFNMQAIGKYGYVQEVRSTLVSPSYLRAFITSSSVVGWVDFNLKQELGRQLGEED</sequence>
<evidence type="ECO:0000313" key="2">
    <source>
        <dbReference type="Proteomes" id="UP001060085"/>
    </source>
</evidence>
<keyword evidence="2" id="KW-1185">Reference proteome</keyword>
<dbReference type="EMBL" id="CM044707">
    <property type="protein sequence ID" value="KAI5653605.1"/>
    <property type="molecule type" value="Genomic_DNA"/>
</dbReference>
<comment type="caution">
    <text evidence="1">The sequence shown here is derived from an EMBL/GenBank/DDBJ whole genome shotgun (WGS) entry which is preliminary data.</text>
</comment>